<feature type="transmembrane region" description="Helical" evidence="1">
    <location>
        <begin position="177"/>
        <end position="199"/>
    </location>
</feature>
<organism evidence="2">
    <name type="scientific">Streptomyces sp. R35</name>
    <dbReference type="NCBI Taxonomy" id="3238630"/>
    <lineage>
        <taxon>Bacteria</taxon>
        <taxon>Bacillati</taxon>
        <taxon>Actinomycetota</taxon>
        <taxon>Actinomycetes</taxon>
        <taxon>Kitasatosporales</taxon>
        <taxon>Streptomycetaceae</taxon>
        <taxon>Streptomyces</taxon>
    </lineage>
</organism>
<dbReference type="AlphaFoldDB" id="A0AB39SDB1"/>
<reference evidence="2" key="1">
    <citation type="submission" date="2024-07" db="EMBL/GenBank/DDBJ databases">
        <authorList>
            <person name="Yu S.T."/>
        </authorList>
    </citation>
    <scope>NUCLEOTIDE SEQUENCE</scope>
    <source>
        <strain evidence="2">R35</strain>
    </source>
</reference>
<name>A0AB39SDB1_9ACTN</name>
<feature type="transmembrane region" description="Helical" evidence="1">
    <location>
        <begin position="206"/>
        <end position="227"/>
    </location>
</feature>
<gene>
    <name evidence="2" type="ORF">AB5J50_24030</name>
</gene>
<feature type="transmembrane region" description="Helical" evidence="1">
    <location>
        <begin position="131"/>
        <end position="157"/>
    </location>
</feature>
<keyword evidence="1" id="KW-0812">Transmembrane</keyword>
<dbReference type="EMBL" id="CP163440">
    <property type="protein sequence ID" value="XDQ63650.1"/>
    <property type="molecule type" value="Genomic_DNA"/>
</dbReference>
<feature type="transmembrane region" description="Helical" evidence="1">
    <location>
        <begin position="32"/>
        <end position="51"/>
    </location>
</feature>
<protein>
    <submittedName>
        <fullName evidence="2">ABC transporter permease</fullName>
    </submittedName>
</protein>
<evidence type="ECO:0000313" key="2">
    <source>
        <dbReference type="EMBL" id="XDQ63650.1"/>
    </source>
</evidence>
<feature type="transmembrane region" description="Helical" evidence="1">
    <location>
        <begin position="299"/>
        <end position="322"/>
    </location>
</feature>
<feature type="transmembrane region" description="Helical" evidence="1">
    <location>
        <begin position="88"/>
        <end position="110"/>
    </location>
</feature>
<keyword evidence="1" id="KW-0472">Membrane</keyword>
<sequence>MTALASTGTPTGPAGRPFAMTRMTLLLHRPALYTWVGVSVVGAALMLWLYGPLTDAAATAWREYFACGKSTCSYDQNAILTYKTVSQYATYAMNLVPFLVAAWAGASLIGRELENGTAQLVWAQSVSPARWLAAKLAVPAALVTAGTSVLVLLHRMVWFKGRGKIDSAKPWAEEFTFHANGTTTIAFALAGLAFGALAGIALRRSLAALVVAVLCTAGIRFAVSLALPHLWPSVTTVTSLTHNSPKDLGLMVDGGLLTSSGARIADPLCGTSHYAMCRAAYKKLDAVSYYSDSHPFSHFWPLQLTATALVLALAGLAVLVSFRLLKRRTGASTVTATYKEPAA</sequence>
<dbReference type="RefSeq" id="WP_369260435.1">
    <property type="nucleotide sequence ID" value="NZ_CP163440.1"/>
</dbReference>
<evidence type="ECO:0000256" key="1">
    <source>
        <dbReference type="SAM" id="Phobius"/>
    </source>
</evidence>
<proteinExistence type="predicted"/>
<keyword evidence="1" id="KW-1133">Transmembrane helix</keyword>
<accession>A0AB39SDB1</accession>